<feature type="domain" description="Protein kinase" evidence="4">
    <location>
        <begin position="10"/>
        <end position="260"/>
    </location>
</feature>
<gene>
    <name evidence="5" type="ORF">M9Y10_009648</name>
</gene>
<organism evidence="5 6">
    <name type="scientific">Tritrichomonas musculus</name>
    <dbReference type="NCBI Taxonomy" id="1915356"/>
    <lineage>
        <taxon>Eukaryota</taxon>
        <taxon>Metamonada</taxon>
        <taxon>Parabasalia</taxon>
        <taxon>Tritrichomonadida</taxon>
        <taxon>Tritrichomonadidae</taxon>
        <taxon>Tritrichomonas</taxon>
    </lineage>
</organism>
<feature type="region of interest" description="Disordered" evidence="3">
    <location>
        <begin position="297"/>
        <end position="318"/>
    </location>
</feature>
<reference evidence="5 6" key="1">
    <citation type="submission" date="2024-04" db="EMBL/GenBank/DDBJ databases">
        <title>Tritrichomonas musculus Genome.</title>
        <authorList>
            <person name="Alves-Ferreira E."/>
            <person name="Grigg M."/>
            <person name="Lorenzi H."/>
            <person name="Galac M."/>
        </authorList>
    </citation>
    <scope>NUCLEOTIDE SEQUENCE [LARGE SCALE GENOMIC DNA]</scope>
    <source>
        <strain evidence="5 6">EAF2021</strain>
    </source>
</reference>
<protein>
    <recommendedName>
        <fullName evidence="4">Protein kinase domain-containing protein</fullName>
    </recommendedName>
</protein>
<evidence type="ECO:0000259" key="4">
    <source>
        <dbReference type="PROSITE" id="PS50011"/>
    </source>
</evidence>
<keyword evidence="2" id="KW-0067">ATP-binding</keyword>
<dbReference type="SUPFAM" id="SSF56112">
    <property type="entry name" value="Protein kinase-like (PK-like)"/>
    <property type="match status" value="1"/>
</dbReference>
<dbReference type="InterPro" id="IPR000719">
    <property type="entry name" value="Prot_kinase_dom"/>
</dbReference>
<feature type="compositionally biased region" description="Polar residues" evidence="3">
    <location>
        <begin position="305"/>
        <end position="317"/>
    </location>
</feature>
<dbReference type="PANTHER" id="PTHR24346">
    <property type="entry name" value="MAP/MICROTUBULE AFFINITY-REGULATING KINASE"/>
    <property type="match status" value="1"/>
</dbReference>
<keyword evidence="1" id="KW-0547">Nucleotide-binding</keyword>
<name>A0ABR2IR96_9EUKA</name>
<dbReference type="PANTHER" id="PTHR24346:SF42">
    <property type="entry name" value="SERINE_THREONINE-PROTEIN KINASE SIK3"/>
    <property type="match status" value="1"/>
</dbReference>
<comment type="caution">
    <text evidence="5">The sequence shown here is derived from an EMBL/GenBank/DDBJ whole genome shotgun (WGS) entry which is preliminary data.</text>
</comment>
<dbReference type="Pfam" id="PF00069">
    <property type="entry name" value="Pkinase"/>
    <property type="match status" value="1"/>
</dbReference>
<sequence>MKVKSTNHRYSMESIISIGTFGNTYLGFDDDNPNKQFQITVENKDRIQDQESLSQIMIEHNIIMSLKHPNILNCLEIFEDDSHFYIVFDYFSDTTLEHRYLGLQRISEDKLQFIFQQLVELIMYFHKNGFAIGSIRSESFLINDRYEIVLSNLSCVQSLTLPIPKKNFVIPPPEILNGQCQSTASCEVFTLGVLLYMIASRGSKPWDTLYDNELKMMYQNSLPMQPPSMSPLCFELVKEMLELDPTARYSMAQVQQHPWVQKNKGRIKFQISHVRIPTPTSPEKKRRASAMKNLILSEKRKKGSENNPALSNISVPGSPTLYKHRKSVNPNAIKLPRLELF</sequence>
<dbReference type="PROSITE" id="PS50011">
    <property type="entry name" value="PROTEIN_KINASE_DOM"/>
    <property type="match status" value="1"/>
</dbReference>
<dbReference type="Proteomes" id="UP001470230">
    <property type="component" value="Unassembled WGS sequence"/>
</dbReference>
<accession>A0ABR2IR96</accession>
<evidence type="ECO:0000256" key="3">
    <source>
        <dbReference type="SAM" id="MobiDB-lite"/>
    </source>
</evidence>
<evidence type="ECO:0000313" key="5">
    <source>
        <dbReference type="EMBL" id="KAK8866681.1"/>
    </source>
</evidence>
<dbReference type="EMBL" id="JAPFFF010000015">
    <property type="protein sequence ID" value="KAK8866681.1"/>
    <property type="molecule type" value="Genomic_DNA"/>
</dbReference>
<evidence type="ECO:0000256" key="2">
    <source>
        <dbReference type="ARBA" id="ARBA00022840"/>
    </source>
</evidence>
<keyword evidence="6" id="KW-1185">Reference proteome</keyword>
<proteinExistence type="predicted"/>
<dbReference type="InterPro" id="IPR011009">
    <property type="entry name" value="Kinase-like_dom_sf"/>
</dbReference>
<evidence type="ECO:0000313" key="6">
    <source>
        <dbReference type="Proteomes" id="UP001470230"/>
    </source>
</evidence>
<dbReference type="Gene3D" id="1.10.510.10">
    <property type="entry name" value="Transferase(Phosphotransferase) domain 1"/>
    <property type="match status" value="1"/>
</dbReference>
<evidence type="ECO:0000256" key="1">
    <source>
        <dbReference type="ARBA" id="ARBA00022741"/>
    </source>
</evidence>